<sequence>MIFVINSTPLIYLCKAGLNWIFQELDADCIIPDSVYEEVVIRGKQTGSEDAFVAEELVKNKVISVRKIENKSKFTQLNQELHRGEIGVLSLAKSLDGIAIIDDDIARTAGKILGVEVHGTIYLIFLMIRKGKISKENAKAKINKMITDGFWMGQKQYLTILELIDKI</sequence>
<reference evidence="2" key="1">
    <citation type="submission" date="2017-06" db="EMBL/GenBank/DDBJ databases">
        <authorList>
            <person name="Cremers G."/>
        </authorList>
    </citation>
    <scope>NUCLEOTIDE SEQUENCE [LARGE SCALE GENOMIC DNA]</scope>
</reference>
<dbReference type="EMBL" id="FZMP01000228">
    <property type="protein sequence ID" value="SNQ62557.1"/>
    <property type="molecule type" value="Genomic_DNA"/>
</dbReference>
<protein>
    <recommendedName>
        <fullName evidence="3">Nucleic acid-binding protein, contains PIN domain</fullName>
    </recommendedName>
</protein>
<evidence type="ECO:0000313" key="2">
    <source>
        <dbReference type="Proteomes" id="UP000218615"/>
    </source>
</evidence>
<gene>
    <name evidence="1" type="ORF">MNV_790002</name>
</gene>
<name>A0A284VTR5_9EURY</name>
<dbReference type="OrthoDB" id="323844at2157"/>
<dbReference type="STRING" id="1392998.ANME2D_02433"/>
<organism evidence="1 2">
    <name type="scientific">Candidatus Methanoperedens nitratireducens</name>
    <dbReference type="NCBI Taxonomy" id="1392998"/>
    <lineage>
        <taxon>Archaea</taxon>
        <taxon>Methanobacteriati</taxon>
        <taxon>Methanobacteriota</taxon>
        <taxon>Stenosarchaea group</taxon>
        <taxon>Methanomicrobia</taxon>
        <taxon>Methanosarcinales</taxon>
        <taxon>ANME-2 cluster</taxon>
        <taxon>Candidatus Methanoperedentaceae</taxon>
        <taxon>Candidatus Methanoperedens</taxon>
    </lineage>
</organism>
<dbReference type="PANTHER" id="PTHR39550:SF1">
    <property type="entry name" value="SLL0658 PROTEIN"/>
    <property type="match status" value="1"/>
</dbReference>
<evidence type="ECO:0000313" key="1">
    <source>
        <dbReference type="EMBL" id="SNQ62557.1"/>
    </source>
</evidence>
<dbReference type="PANTHER" id="PTHR39550">
    <property type="entry name" value="SLL0658 PROTEIN"/>
    <property type="match status" value="1"/>
</dbReference>
<keyword evidence="2" id="KW-1185">Reference proteome</keyword>
<evidence type="ECO:0008006" key="3">
    <source>
        <dbReference type="Google" id="ProtNLM"/>
    </source>
</evidence>
<dbReference type="RefSeq" id="WP_096207100.1">
    <property type="nucleotide sequence ID" value="NZ_FZMP01000228.1"/>
</dbReference>
<dbReference type="InterPro" id="IPR021799">
    <property type="entry name" value="PIN-like_prokaryotic"/>
</dbReference>
<dbReference type="Pfam" id="PF11848">
    <property type="entry name" value="DUF3368"/>
    <property type="match status" value="1"/>
</dbReference>
<dbReference type="AlphaFoldDB" id="A0A284VTR5"/>
<proteinExistence type="predicted"/>
<dbReference type="Proteomes" id="UP000218615">
    <property type="component" value="Unassembled WGS sequence"/>
</dbReference>
<accession>A0A284VTR5</accession>